<sequence length="411" mass="44057">MIGTSTTALANGITLNEQSTSSAGTAYAGRSSSALDASTIYGNPAGLTKLPRSELSGGISVLAIKDNISDSQSNATGTSKGNSVPLAAVPFAYFSAPLDDRFSAGLGLYVPFGLVNNYESSFQGRYFGAYSKTEAITLQPTLAYRVNDYVSIGGGPTLNRFDAKLQNNLATGALNNGKETLVTIKGDDTAIGYNLGVLFDLNDATRWGVTYHSKVSYHLKGQTEVADAPAALGLNGKYNARIGLDTPESMDTSITHHFNDRWTGYLSTVWTRWSRLDKFEAINSGVSAAGQSFGLGRVGETLNWHDTWAGAIGASYQLDRQWLLRAGYSYDPSTVQNADRSVRIPVGNRNSITLGAAFSPNADMTIDVAYGYIWDSTASVRQSNNSGLQPSYSAKYDNSANELSVQLTYRY</sequence>
<evidence type="ECO:0000256" key="4">
    <source>
        <dbReference type="ARBA" id="ARBA00022692"/>
    </source>
</evidence>
<dbReference type="Gene3D" id="2.40.160.60">
    <property type="entry name" value="Outer membrane protein transport protein (OMPP1/FadL/TodX)"/>
    <property type="match status" value="1"/>
</dbReference>
<gene>
    <name evidence="8" type="ORF">UCMB321_3430</name>
</gene>
<dbReference type="STRING" id="226910.UCMB321_3430"/>
<evidence type="ECO:0000256" key="1">
    <source>
        <dbReference type="ARBA" id="ARBA00004571"/>
    </source>
</evidence>
<comment type="similarity">
    <text evidence="2">Belongs to the OmpP1/FadL family.</text>
</comment>
<accession>A0A0C2I7S4</accession>
<dbReference type="GO" id="GO:0009279">
    <property type="term" value="C:cell outer membrane"/>
    <property type="evidence" value="ECO:0007669"/>
    <property type="project" value="UniProtKB-SubCell"/>
</dbReference>
<keyword evidence="5" id="KW-0732">Signal</keyword>
<dbReference type="Pfam" id="PF03349">
    <property type="entry name" value="Toluene_X"/>
    <property type="match status" value="1"/>
</dbReference>
<dbReference type="SUPFAM" id="SSF56935">
    <property type="entry name" value="Porins"/>
    <property type="match status" value="1"/>
</dbReference>
<dbReference type="AlphaFoldDB" id="A0A0C2I7S4"/>
<keyword evidence="6" id="KW-0472">Membrane</keyword>
<keyword evidence="7" id="KW-0998">Cell outer membrane</keyword>
<reference evidence="8 9" key="1">
    <citation type="submission" date="2015-01" db="EMBL/GenBank/DDBJ databases">
        <title>Complete genome of Pseudomonas batumici UCM B-321 producer of the batumin antibiotic with strong antistaphilococcal and potential anticancer activity.</title>
        <authorList>
            <person name="Klochko V.V."/>
            <person name="Zelena L.B."/>
            <person name="Elena K.A."/>
            <person name="Reva O.N."/>
        </authorList>
    </citation>
    <scope>NUCLEOTIDE SEQUENCE [LARGE SCALE GENOMIC DNA]</scope>
    <source>
        <strain evidence="8 9">UCM B-321</strain>
    </source>
</reference>
<evidence type="ECO:0000256" key="6">
    <source>
        <dbReference type="ARBA" id="ARBA00023136"/>
    </source>
</evidence>
<comment type="caution">
    <text evidence="8">The sequence shown here is derived from an EMBL/GenBank/DDBJ whole genome shotgun (WGS) entry which is preliminary data.</text>
</comment>
<keyword evidence="3" id="KW-1134">Transmembrane beta strand</keyword>
<dbReference type="InterPro" id="IPR005017">
    <property type="entry name" value="OMPP1/FadL/TodX"/>
</dbReference>
<dbReference type="GO" id="GO:0015483">
    <property type="term" value="F:long-chain fatty acid transporting porin activity"/>
    <property type="evidence" value="ECO:0007669"/>
    <property type="project" value="TreeGrafter"/>
</dbReference>
<evidence type="ECO:0000256" key="2">
    <source>
        <dbReference type="ARBA" id="ARBA00008163"/>
    </source>
</evidence>
<name>A0A0C2I7S4_9PSED</name>
<organism evidence="8 9">
    <name type="scientific">Pseudomonas batumici</name>
    <dbReference type="NCBI Taxonomy" id="226910"/>
    <lineage>
        <taxon>Bacteria</taxon>
        <taxon>Pseudomonadati</taxon>
        <taxon>Pseudomonadota</taxon>
        <taxon>Gammaproteobacteria</taxon>
        <taxon>Pseudomonadales</taxon>
        <taxon>Pseudomonadaceae</taxon>
        <taxon>Pseudomonas</taxon>
    </lineage>
</organism>
<dbReference type="PATRIC" id="fig|226910.6.peg.3420"/>
<comment type="subcellular location">
    <subcellularLocation>
        <location evidence="1">Cell outer membrane</location>
        <topology evidence="1">Multi-pass membrane protein</topology>
    </subcellularLocation>
</comment>
<dbReference type="EMBL" id="JXDG01000042">
    <property type="protein sequence ID" value="KIH82975.1"/>
    <property type="molecule type" value="Genomic_DNA"/>
</dbReference>
<keyword evidence="9" id="KW-1185">Reference proteome</keyword>
<evidence type="ECO:0000313" key="9">
    <source>
        <dbReference type="Proteomes" id="UP000031535"/>
    </source>
</evidence>
<keyword evidence="4" id="KW-0812">Transmembrane</keyword>
<protein>
    <submittedName>
        <fullName evidence="8">Long-chain fatty acid transport protein</fullName>
    </submittedName>
</protein>
<evidence type="ECO:0000256" key="3">
    <source>
        <dbReference type="ARBA" id="ARBA00022452"/>
    </source>
</evidence>
<dbReference type="Proteomes" id="UP000031535">
    <property type="component" value="Unassembled WGS sequence"/>
</dbReference>
<evidence type="ECO:0000313" key="8">
    <source>
        <dbReference type="EMBL" id="KIH82975.1"/>
    </source>
</evidence>
<dbReference type="PANTHER" id="PTHR35093">
    <property type="entry name" value="OUTER MEMBRANE PROTEIN NMB0088-RELATED"/>
    <property type="match status" value="1"/>
</dbReference>
<proteinExistence type="inferred from homology"/>
<evidence type="ECO:0000256" key="5">
    <source>
        <dbReference type="ARBA" id="ARBA00022729"/>
    </source>
</evidence>
<dbReference type="PANTHER" id="PTHR35093:SF8">
    <property type="entry name" value="OUTER MEMBRANE PROTEIN NMB0088-RELATED"/>
    <property type="match status" value="1"/>
</dbReference>
<evidence type="ECO:0000256" key="7">
    <source>
        <dbReference type="ARBA" id="ARBA00023237"/>
    </source>
</evidence>